<dbReference type="Proteomes" id="UP000799428">
    <property type="component" value="Unassembled WGS sequence"/>
</dbReference>
<sequence length="345" mass="36748">MSKPIVLITGGNTGIGWETVKALAESDTAFTILMGSRSLDKAKDGIKLIQDEIKASSSSSSPSSSKSDIVPIQIDIEDDASIGKCFDEVKRGYGKVDVLVNNAGAAYDIIASETPGPKGVREAWDRSYSVNVTSTQVFTQTFMPLLLAPSPTGSSTTTPPRLLFITSGLSSLTTCASGHNMGSATTQGTSVPKGWPKPAEMTAVAYRSSKTALNMMMLDWVRLLNEDGVKVFAISPGFLATGLGGAGKERLKSFGAGDASMGGVFIRDVVLGKRDADAGLVINRAGTQPCPDRCRRLKDDVGSSHVFVVVALLIEELSPMVFIGWLEGEEKEEEEEEEKEEEDKL</sequence>
<dbReference type="GO" id="GO:0005737">
    <property type="term" value="C:cytoplasm"/>
    <property type="evidence" value="ECO:0007669"/>
    <property type="project" value="TreeGrafter"/>
</dbReference>
<gene>
    <name evidence="2" type="ORF">K504DRAFT_531110</name>
</gene>
<dbReference type="PRINTS" id="PR00081">
    <property type="entry name" value="GDHRDH"/>
</dbReference>
<dbReference type="EMBL" id="MU005765">
    <property type="protein sequence ID" value="KAF2714283.1"/>
    <property type="molecule type" value="Genomic_DNA"/>
</dbReference>
<reference evidence="2" key="1">
    <citation type="journal article" date="2020" name="Stud. Mycol.">
        <title>101 Dothideomycetes genomes: a test case for predicting lifestyles and emergence of pathogens.</title>
        <authorList>
            <person name="Haridas S."/>
            <person name="Albert R."/>
            <person name="Binder M."/>
            <person name="Bloem J."/>
            <person name="Labutti K."/>
            <person name="Salamov A."/>
            <person name="Andreopoulos B."/>
            <person name="Baker S."/>
            <person name="Barry K."/>
            <person name="Bills G."/>
            <person name="Bluhm B."/>
            <person name="Cannon C."/>
            <person name="Castanera R."/>
            <person name="Culley D."/>
            <person name="Daum C."/>
            <person name="Ezra D."/>
            <person name="Gonzalez J."/>
            <person name="Henrissat B."/>
            <person name="Kuo A."/>
            <person name="Liang C."/>
            <person name="Lipzen A."/>
            <person name="Lutzoni F."/>
            <person name="Magnuson J."/>
            <person name="Mondo S."/>
            <person name="Nolan M."/>
            <person name="Ohm R."/>
            <person name="Pangilinan J."/>
            <person name="Park H.-J."/>
            <person name="Ramirez L."/>
            <person name="Alfaro M."/>
            <person name="Sun H."/>
            <person name="Tritt A."/>
            <person name="Yoshinaga Y."/>
            <person name="Zwiers L.-H."/>
            <person name="Turgeon B."/>
            <person name="Goodwin S."/>
            <person name="Spatafora J."/>
            <person name="Crous P."/>
            <person name="Grigoriev I."/>
        </authorList>
    </citation>
    <scope>NUCLEOTIDE SEQUENCE</scope>
    <source>
        <strain evidence="2">CBS 279.74</strain>
    </source>
</reference>
<dbReference type="InterPro" id="IPR036291">
    <property type="entry name" value="NAD(P)-bd_dom_sf"/>
</dbReference>
<dbReference type="InterPro" id="IPR051468">
    <property type="entry name" value="Fungal_SecMetab_SDRs"/>
</dbReference>
<organism evidence="2 3">
    <name type="scientific">Pleomassaria siparia CBS 279.74</name>
    <dbReference type="NCBI Taxonomy" id="1314801"/>
    <lineage>
        <taxon>Eukaryota</taxon>
        <taxon>Fungi</taxon>
        <taxon>Dikarya</taxon>
        <taxon>Ascomycota</taxon>
        <taxon>Pezizomycotina</taxon>
        <taxon>Dothideomycetes</taxon>
        <taxon>Pleosporomycetidae</taxon>
        <taxon>Pleosporales</taxon>
        <taxon>Pleomassariaceae</taxon>
        <taxon>Pleomassaria</taxon>
    </lineage>
</organism>
<evidence type="ECO:0000256" key="1">
    <source>
        <dbReference type="ARBA" id="ARBA00006484"/>
    </source>
</evidence>
<evidence type="ECO:0000313" key="2">
    <source>
        <dbReference type="EMBL" id="KAF2714283.1"/>
    </source>
</evidence>
<dbReference type="GO" id="GO:0016491">
    <property type="term" value="F:oxidoreductase activity"/>
    <property type="evidence" value="ECO:0007669"/>
    <property type="project" value="TreeGrafter"/>
</dbReference>
<proteinExistence type="inferred from homology"/>
<dbReference type="Gene3D" id="3.40.50.720">
    <property type="entry name" value="NAD(P)-binding Rossmann-like Domain"/>
    <property type="match status" value="1"/>
</dbReference>
<dbReference type="GO" id="GO:0019748">
    <property type="term" value="P:secondary metabolic process"/>
    <property type="evidence" value="ECO:0007669"/>
    <property type="project" value="TreeGrafter"/>
</dbReference>
<dbReference type="InterPro" id="IPR002347">
    <property type="entry name" value="SDR_fam"/>
</dbReference>
<dbReference type="AlphaFoldDB" id="A0A6G1KNR7"/>
<evidence type="ECO:0000313" key="3">
    <source>
        <dbReference type="Proteomes" id="UP000799428"/>
    </source>
</evidence>
<dbReference type="PANTHER" id="PTHR43544:SF32">
    <property type="entry name" value="CHAIN DEHYDROGENASE, PUTATIVE (AFU_ORTHOLOGUE AFUA_5G01530)-RELATED"/>
    <property type="match status" value="1"/>
</dbReference>
<dbReference type="OrthoDB" id="1933717at2759"/>
<dbReference type="Pfam" id="PF00106">
    <property type="entry name" value="adh_short"/>
    <property type="match status" value="1"/>
</dbReference>
<keyword evidence="3" id="KW-1185">Reference proteome</keyword>
<name>A0A6G1KNR7_9PLEO</name>
<accession>A0A6G1KNR7</accession>
<protein>
    <submittedName>
        <fullName evidence="2">NAD(P)-binding protein</fullName>
    </submittedName>
</protein>
<comment type="similarity">
    <text evidence="1">Belongs to the short-chain dehydrogenases/reductases (SDR) family.</text>
</comment>
<dbReference type="SUPFAM" id="SSF51735">
    <property type="entry name" value="NAD(P)-binding Rossmann-fold domains"/>
    <property type="match status" value="1"/>
</dbReference>
<dbReference type="PANTHER" id="PTHR43544">
    <property type="entry name" value="SHORT-CHAIN DEHYDROGENASE/REDUCTASE"/>
    <property type="match status" value="1"/>
</dbReference>